<dbReference type="STRING" id="981085.W9RKJ6"/>
<name>W9RKJ6_9ROSA</name>
<dbReference type="eggNOG" id="ENOG502S0U1">
    <property type="taxonomic scope" value="Eukaryota"/>
</dbReference>
<dbReference type="Proteomes" id="UP000030645">
    <property type="component" value="Unassembled WGS sequence"/>
</dbReference>
<dbReference type="PANTHER" id="PTHR33265:SF5">
    <property type="entry name" value="COTTON FIBER PROTEIN"/>
    <property type="match status" value="1"/>
</dbReference>
<gene>
    <name evidence="1" type="ORF">L484_007454</name>
</gene>
<dbReference type="OrthoDB" id="1929803at2759"/>
<reference evidence="2" key="1">
    <citation type="submission" date="2013-01" db="EMBL/GenBank/DDBJ databases">
        <title>Draft Genome Sequence of a Mulberry Tree, Morus notabilis C.K. Schneid.</title>
        <authorList>
            <person name="He N."/>
            <person name="Zhao S."/>
        </authorList>
    </citation>
    <scope>NUCLEOTIDE SEQUENCE</scope>
</reference>
<keyword evidence="2" id="KW-1185">Reference proteome</keyword>
<protein>
    <recommendedName>
        <fullName evidence="3">DUF761 domain-containing protein</fullName>
    </recommendedName>
</protein>
<dbReference type="AlphaFoldDB" id="W9RKJ6"/>
<evidence type="ECO:0000313" key="2">
    <source>
        <dbReference type="Proteomes" id="UP000030645"/>
    </source>
</evidence>
<accession>W9RKJ6</accession>
<dbReference type="KEGG" id="mnt:21390852"/>
<sequence>MGKRNSDVGRRAWNILRLALLWARKGGVFKRRLATELRLLPKLLRGLGHHNIETTPRRHGIIRYGERQLSFDRTPIFPRVAVKVNGSSSMRFLHSHIPCLNPPVVDFDRDEYDDVVYDCARKSFLTNGEDQDNLYGEEDEEEEEEYVSYEENDNEENNIDTRAEEFIAKFYEQIKLQRQISYLQYNEMLNRGTC</sequence>
<organism evidence="1 2">
    <name type="scientific">Morus notabilis</name>
    <dbReference type="NCBI Taxonomy" id="981085"/>
    <lineage>
        <taxon>Eukaryota</taxon>
        <taxon>Viridiplantae</taxon>
        <taxon>Streptophyta</taxon>
        <taxon>Embryophyta</taxon>
        <taxon>Tracheophyta</taxon>
        <taxon>Spermatophyta</taxon>
        <taxon>Magnoliopsida</taxon>
        <taxon>eudicotyledons</taxon>
        <taxon>Gunneridae</taxon>
        <taxon>Pentapetalae</taxon>
        <taxon>rosids</taxon>
        <taxon>fabids</taxon>
        <taxon>Rosales</taxon>
        <taxon>Moraceae</taxon>
        <taxon>Moreae</taxon>
        <taxon>Morus</taxon>
    </lineage>
</organism>
<dbReference type="PANTHER" id="PTHR33265">
    <property type="entry name" value="AVR9/CF-9 RAPIDLY ELICITED PROTEIN-RELATED"/>
    <property type="match status" value="1"/>
</dbReference>
<dbReference type="Pfam" id="PF05553">
    <property type="entry name" value="DUF761"/>
    <property type="match status" value="1"/>
</dbReference>
<evidence type="ECO:0008006" key="3">
    <source>
        <dbReference type="Google" id="ProtNLM"/>
    </source>
</evidence>
<dbReference type="EMBL" id="KE345220">
    <property type="protein sequence ID" value="EXB95704.1"/>
    <property type="molecule type" value="Genomic_DNA"/>
</dbReference>
<proteinExistence type="predicted"/>
<dbReference type="InterPro" id="IPR008480">
    <property type="entry name" value="DUF761_pln"/>
</dbReference>
<evidence type="ECO:0000313" key="1">
    <source>
        <dbReference type="EMBL" id="EXB95704.1"/>
    </source>
</evidence>